<dbReference type="KEGG" id="rlc:K227x_52810"/>
<dbReference type="OrthoDB" id="228844at2"/>
<dbReference type="InterPro" id="IPR032675">
    <property type="entry name" value="LRR_dom_sf"/>
</dbReference>
<gene>
    <name evidence="2" type="ORF">K227x_52810</name>
</gene>
<name>A0A517NIA0_9BACT</name>
<reference evidence="2 3" key="1">
    <citation type="submission" date="2019-02" db="EMBL/GenBank/DDBJ databases">
        <title>Deep-cultivation of Planctomycetes and their phenomic and genomic characterization uncovers novel biology.</title>
        <authorList>
            <person name="Wiegand S."/>
            <person name="Jogler M."/>
            <person name="Boedeker C."/>
            <person name="Pinto D."/>
            <person name="Vollmers J."/>
            <person name="Rivas-Marin E."/>
            <person name="Kohn T."/>
            <person name="Peeters S.H."/>
            <person name="Heuer A."/>
            <person name="Rast P."/>
            <person name="Oberbeckmann S."/>
            <person name="Bunk B."/>
            <person name="Jeske O."/>
            <person name="Meyerdierks A."/>
            <person name="Storesund J.E."/>
            <person name="Kallscheuer N."/>
            <person name="Luecker S."/>
            <person name="Lage O.M."/>
            <person name="Pohl T."/>
            <person name="Merkel B.J."/>
            <person name="Hornburger P."/>
            <person name="Mueller R.-W."/>
            <person name="Bruemmer F."/>
            <person name="Labrenz M."/>
            <person name="Spormann A.M."/>
            <person name="Op den Camp H."/>
            <person name="Overmann J."/>
            <person name="Amann R."/>
            <person name="Jetten M.S.M."/>
            <person name="Mascher T."/>
            <person name="Medema M.H."/>
            <person name="Devos D.P."/>
            <person name="Kaster A.-K."/>
            <person name="Ovreas L."/>
            <person name="Rohde M."/>
            <person name="Galperin M.Y."/>
            <person name="Jogler C."/>
        </authorList>
    </citation>
    <scope>NUCLEOTIDE SEQUENCE [LARGE SCALE GENOMIC DNA]</scope>
    <source>
        <strain evidence="2 3">K22_7</strain>
    </source>
</reference>
<proteinExistence type="predicted"/>
<dbReference type="AlphaFoldDB" id="A0A517NIA0"/>
<dbReference type="RefSeq" id="WP_145174082.1">
    <property type="nucleotide sequence ID" value="NZ_CP036525.1"/>
</dbReference>
<keyword evidence="3" id="KW-1185">Reference proteome</keyword>
<evidence type="ECO:0000313" key="2">
    <source>
        <dbReference type="EMBL" id="QDT06860.1"/>
    </source>
</evidence>
<evidence type="ECO:0000313" key="3">
    <source>
        <dbReference type="Proteomes" id="UP000318538"/>
    </source>
</evidence>
<dbReference type="Proteomes" id="UP000318538">
    <property type="component" value="Chromosome"/>
</dbReference>
<organism evidence="2 3">
    <name type="scientific">Rubripirellula lacrimiformis</name>
    <dbReference type="NCBI Taxonomy" id="1930273"/>
    <lineage>
        <taxon>Bacteria</taxon>
        <taxon>Pseudomonadati</taxon>
        <taxon>Planctomycetota</taxon>
        <taxon>Planctomycetia</taxon>
        <taxon>Pirellulales</taxon>
        <taxon>Pirellulaceae</taxon>
        <taxon>Rubripirellula</taxon>
    </lineage>
</organism>
<protein>
    <recommendedName>
        <fullName evidence="4">Leucine Rich repeats (2 copies)</fullName>
    </recommendedName>
</protein>
<feature type="region of interest" description="Disordered" evidence="1">
    <location>
        <begin position="29"/>
        <end position="57"/>
    </location>
</feature>
<accession>A0A517NIA0</accession>
<sequence length="568" mass="62849">MAAEPPHPASDRTTLLLPIIHRDATIQTETADQTEVAPDSGSSPTAPKNAAAHYPDQSLGSYAGEGWRAYMQVWREHHRDPANAEIRRFLGLPLSGSPGWSAKRSRSAPSWLNWKPGTYAQIDTPHFVIYSQADKDDSVTVADDLERCYWGWTQMFFPLWEGSPQVTGVMAGAAPDDSIVDHLKSNRGRITIRRKMKVILFRDVSGYAAALARDVPGIERSTGFYSDARKAMCVYAAENDDAATRRHELVHQLFREATRSGLGRSMPGEARDFWLVEGIAGYFESLSIHGNQATVGGWDSPRLQFARYRVLVGGDQMPPDELRTDGRLAAQRRDDIARWYAHAIAETHRMLDGGNLADRLAVYHQLAELYRIDSPLDDTPIETDQVPAARKLSEFLAINDATLIDNPSNRQIQSLCFAGCQVTETGLASIDPQPDLTWLDLARLPVGNEAVLRLAPNPARLEQLTLEATQVDNQIATWLSQAVNLRELDLSWTDCGDPVLDAIQPAAKISVLWMTGTAITDESIDTIAAKTQLSNIDVQRTGVSETGLNRIRQSTDAKINPLELRPQP</sequence>
<dbReference type="Gene3D" id="3.80.10.10">
    <property type="entry name" value="Ribonuclease Inhibitor"/>
    <property type="match status" value="1"/>
</dbReference>
<dbReference type="SUPFAM" id="SSF52047">
    <property type="entry name" value="RNI-like"/>
    <property type="match status" value="1"/>
</dbReference>
<evidence type="ECO:0000256" key="1">
    <source>
        <dbReference type="SAM" id="MobiDB-lite"/>
    </source>
</evidence>
<dbReference type="EMBL" id="CP036525">
    <property type="protein sequence ID" value="QDT06860.1"/>
    <property type="molecule type" value="Genomic_DNA"/>
</dbReference>
<evidence type="ECO:0008006" key="4">
    <source>
        <dbReference type="Google" id="ProtNLM"/>
    </source>
</evidence>